<dbReference type="AlphaFoldDB" id="A0A2G1MJG9"/>
<feature type="signal peptide" evidence="1">
    <location>
        <begin position="1"/>
        <end position="25"/>
    </location>
</feature>
<sequence>MRLLRAALAPVALTLALAAPAPAPAQVRLDATELRSVAVARMAAGDLAQAEVMARALLARDPDDATALSISAEAATARRDWPLARRMAARAHGRVEGPARFRMARLAAYALAQEGRYTRAQIWLRRAAPDAPDARAERGLVRDYRLVAARNPLTLCFGLGIAPSSNINGGSRAETLILPGLPFEFELSGDARALSGVTTTASFDLSHALPPLPTGPLVFDLRAKGRAHRLSDAARRQAPEARGADYAQAALSLGLRHRLRQAGLPPLDLSAELGRDWYGGAPYSDRLGLGLSRLMPLGAGRRLSFGVTLDRVARRDIDASWWAPALHAALRQDLGADRLTLSAHLRETRSDRPDTGHDARVARLDYDIGRRVGPALLGFGIEAQWRDYDSSRYVRGGREDRSLGIEARLGLPKAGRYGFYPEIGLTGRRVWSNADLFDAQTLTLDIGLRSSF</sequence>
<name>A0A2G1MJG9_9RHOB</name>
<evidence type="ECO:0008006" key="4">
    <source>
        <dbReference type="Google" id="ProtNLM"/>
    </source>
</evidence>
<evidence type="ECO:0000256" key="1">
    <source>
        <dbReference type="SAM" id="SignalP"/>
    </source>
</evidence>
<gene>
    <name evidence="2" type="ORF">CJ301_03640</name>
</gene>
<feature type="chain" id="PRO_5013572037" description="DUF560 domain-containing protein" evidence="1">
    <location>
        <begin position="26"/>
        <end position="452"/>
    </location>
</feature>
<evidence type="ECO:0000313" key="3">
    <source>
        <dbReference type="Proteomes" id="UP000221860"/>
    </source>
</evidence>
<dbReference type="InterPro" id="IPR011990">
    <property type="entry name" value="TPR-like_helical_dom_sf"/>
</dbReference>
<protein>
    <recommendedName>
        <fullName evidence="4">DUF560 domain-containing protein</fullName>
    </recommendedName>
</protein>
<dbReference type="Gene3D" id="1.25.40.10">
    <property type="entry name" value="Tetratricopeptide repeat domain"/>
    <property type="match status" value="1"/>
</dbReference>
<keyword evidence="3" id="KW-1185">Reference proteome</keyword>
<evidence type="ECO:0000313" key="2">
    <source>
        <dbReference type="EMBL" id="PHP28802.1"/>
    </source>
</evidence>
<dbReference type="RefSeq" id="WP_099274407.1">
    <property type="nucleotide sequence ID" value="NZ_KZ304952.1"/>
</dbReference>
<keyword evidence="1" id="KW-0732">Signal</keyword>
<dbReference type="Proteomes" id="UP000221860">
    <property type="component" value="Unassembled WGS sequence"/>
</dbReference>
<accession>A0A2G1MJG9</accession>
<dbReference type="OrthoDB" id="7684399at2"/>
<organism evidence="2 3">
    <name type="scientific">Limimaricola cinnabarinus</name>
    <dbReference type="NCBI Taxonomy" id="1125964"/>
    <lineage>
        <taxon>Bacteria</taxon>
        <taxon>Pseudomonadati</taxon>
        <taxon>Pseudomonadota</taxon>
        <taxon>Alphaproteobacteria</taxon>
        <taxon>Rhodobacterales</taxon>
        <taxon>Paracoccaceae</taxon>
        <taxon>Limimaricola</taxon>
    </lineage>
</organism>
<dbReference type="EMBL" id="NQWH01000004">
    <property type="protein sequence ID" value="PHP28802.1"/>
    <property type="molecule type" value="Genomic_DNA"/>
</dbReference>
<comment type="caution">
    <text evidence="2">The sequence shown here is derived from an EMBL/GenBank/DDBJ whole genome shotgun (WGS) entry which is preliminary data.</text>
</comment>
<dbReference type="SUPFAM" id="SSF48452">
    <property type="entry name" value="TPR-like"/>
    <property type="match status" value="1"/>
</dbReference>
<proteinExistence type="predicted"/>
<reference evidence="2 3" key="1">
    <citation type="submission" date="2017-08" db="EMBL/GenBank/DDBJ databases">
        <title>Draft Genome Sequence of Loktanella cinnabarina Strain XM1, Isolated from Coastal Surface Water.</title>
        <authorList>
            <person name="Ma R."/>
            <person name="Wang J."/>
            <person name="Wang Q."/>
            <person name="Ma Z."/>
            <person name="Li J."/>
            <person name="Chen L."/>
        </authorList>
    </citation>
    <scope>NUCLEOTIDE SEQUENCE [LARGE SCALE GENOMIC DNA]</scope>
    <source>
        <strain evidence="2 3">XM1</strain>
    </source>
</reference>